<evidence type="ECO:0000313" key="2">
    <source>
        <dbReference type="Proteomes" id="UP000239156"/>
    </source>
</evidence>
<name>A0A2S4VMQ9_9BASI</name>
<dbReference type="VEuPathDB" id="FungiDB:PSTT_05774"/>
<gene>
    <name evidence="1" type="ORF">PSTT_05774</name>
</gene>
<organism evidence="1 2">
    <name type="scientific">Puccinia striiformis</name>
    <dbReference type="NCBI Taxonomy" id="27350"/>
    <lineage>
        <taxon>Eukaryota</taxon>
        <taxon>Fungi</taxon>
        <taxon>Dikarya</taxon>
        <taxon>Basidiomycota</taxon>
        <taxon>Pucciniomycotina</taxon>
        <taxon>Pucciniomycetes</taxon>
        <taxon>Pucciniales</taxon>
        <taxon>Pucciniaceae</taxon>
        <taxon>Puccinia</taxon>
    </lineage>
</organism>
<comment type="caution">
    <text evidence="1">The sequence shown here is derived from an EMBL/GenBank/DDBJ whole genome shotgun (WGS) entry which is preliminary data.</text>
</comment>
<evidence type="ECO:0000313" key="1">
    <source>
        <dbReference type="EMBL" id="POW10831.1"/>
    </source>
</evidence>
<dbReference type="AlphaFoldDB" id="A0A2S4VMQ9"/>
<protein>
    <submittedName>
        <fullName evidence="1">Uncharacterized protein</fullName>
    </submittedName>
</protein>
<sequence>MILIAFRLGYIPLWFDDPAYIIEWEREKFVGFAACQCSNCLPAKGLALLNNLVFADQNNFDQIVTDDFQPPFIVDLKHKYPVKRAGTRKRKFNDMDRASLDVFREELVDKLAEFYDKQEKLGAMSRSSSKVSVKLCLKIFFFNPPPTLDFSTGLTNTNSSSASFSGSFLLFFSRSFGALFSGFFRDSSTIYRSPSSVLTSSDIPSTQAPG</sequence>
<accession>A0A2S4VMQ9</accession>
<keyword evidence="2" id="KW-1185">Reference proteome</keyword>
<dbReference type="VEuPathDB" id="FungiDB:PSHT_00855"/>
<proteinExistence type="predicted"/>
<dbReference type="EMBL" id="PKSL01000043">
    <property type="protein sequence ID" value="POW10831.1"/>
    <property type="molecule type" value="Genomic_DNA"/>
</dbReference>
<dbReference type="Proteomes" id="UP000239156">
    <property type="component" value="Unassembled WGS sequence"/>
</dbReference>
<reference evidence="1" key="1">
    <citation type="submission" date="2017-12" db="EMBL/GenBank/DDBJ databases">
        <title>Gene loss provides genomic basis for host adaptation in cereal stripe rust fungi.</title>
        <authorList>
            <person name="Xia C."/>
        </authorList>
    </citation>
    <scope>NUCLEOTIDE SEQUENCE [LARGE SCALE GENOMIC DNA]</scope>
    <source>
        <strain evidence="1">93-210</strain>
    </source>
</reference>